<feature type="transmembrane region" description="Helical" evidence="8">
    <location>
        <begin position="132"/>
        <end position="152"/>
    </location>
</feature>
<dbReference type="SUPFAM" id="SSF161098">
    <property type="entry name" value="MetI-like"/>
    <property type="match status" value="2"/>
</dbReference>
<evidence type="ECO:0000256" key="7">
    <source>
        <dbReference type="ARBA" id="ARBA00023136"/>
    </source>
</evidence>
<keyword evidence="11" id="KW-1185">Reference proteome</keyword>
<feature type="transmembrane region" description="Helical" evidence="8">
    <location>
        <begin position="5"/>
        <end position="23"/>
    </location>
</feature>
<feature type="domain" description="ABC transmembrane type-1" evidence="9">
    <location>
        <begin position="318"/>
        <end position="524"/>
    </location>
</feature>
<feature type="transmembrane region" description="Helical" evidence="8">
    <location>
        <begin position="461"/>
        <end position="482"/>
    </location>
</feature>
<dbReference type="GO" id="GO:0055085">
    <property type="term" value="P:transmembrane transport"/>
    <property type="evidence" value="ECO:0007669"/>
    <property type="project" value="InterPro"/>
</dbReference>
<evidence type="ECO:0000256" key="8">
    <source>
        <dbReference type="RuleBase" id="RU363032"/>
    </source>
</evidence>
<dbReference type="InterPro" id="IPR035906">
    <property type="entry name" value="MetI-like_sf"/>
</dbReference>
<feature type="transmembrane region" description="Helical" evidence="8">
    <location>
        <begin position="271"/>
        <end position="304"/>
    </location>
</feature>
<dbReference type="Gene3D" id="1.10.3720.10">
    <property type="entry name" value="MetI-like"/>
    <property type="match status" value="2"/>
</dbReference>
<dbReference type="EMBL" id="SMRT01000034">
    <property type="protein sequence ID" value="TDF90119.1"/>
    <property type="molecule type" value="Genomic_DNA"/>
</dbReference>
<keyword evidence="3" id="KW-1003">Cell membrane</keyword>
<evidence type="ECO:0000256" key="3">
    <source>
        <dbReference type="ARBA" id="ARBA00022475"/>
    </source>
</evidence>
<comment type="similarity">
    <text evidence="8">Belongs to the binding-protein-dependent transport system permease family.</text>
</comment>
<protein>
    <submittedName>
        <fullName evidence="10">Iron ABC transporter permease</fullName>
    </submittedName>
</protein>
<feature type="transmembrane region" description="Helical" evidence="8">
    <location>
        <begin position="173"/>
        <end position="195"/>
    </location>
</feature>
<reference evidence="10 11" key="1">
    <citation type="submission" date="2019-03" db="EMBL/GenBank/DDBJ databases">
        <title>This is whole genome sequence of Paenibacillus sp MS74 strain.</title>
        <authorList>
            <person name="Trinh H.N."/>
        </authorList>
    </citation>
    <scope>NUCLEOTIDE SEQUENCE [LARGE SCALE GENOMIC DNA]</scope>
    <source>
        <strain evidence="10 11">MS74</strain>
    </source>
</reference>
<keyword evidence="4" id="KW-0997">Cell inner membrane</keyword>
<feature type="transmembrane region" description="Helical" evidence="8">
    <location>
        <begin position="43"/>
        <end position="68"/>
    </location>
</feature>
<feature type="transmembrane region" description="Helical" evidence="8">
    <location>
        <begin position="232"/>
        <end position="250"/>
    </location>
</feature>
<keyword evidence="6 8" id="KW-1133">Transmembrane helix</keyword>
<evidence type="ECO:0000256" key="4">
    <source>
        <dbReference type="ARBA" id="ARBA00022519"/>
    </source>
</evidence>
<comment type="caution">
    <text evidence="10">The sequence shown here is derived from an EMBL/GenBank/DDBJ whole genome shotgun (WGS) entry which is preliminary data.</text>
</comment>
<evidence type="ECO:0000313" key="10">
    <source>
        <dbReference type="EMBL" id="TDF90119.1"/>
    </source>
</evidence>
<evidence type="ECO:0000256" key="1">
    <source>
        <dbReference type="ARBA" id="ARBA00004429"/>
    </source>
</evidence>
<dbReference type="CDD" id="cd06261">
    <property type="entry name" value="TM_PBP2"/>
    <property type="match status" value="2"/>
</dbReference>
<feature type="transmembrane region" description="Helical" evidence="8">
    <location>
        <begin position="502"/>
        <end position="524"/>
    </location>
</feature>
<keyword evidence="7 8" id="KW-0472">Membrane</keyword>
<feature type="transmembrane region" description="Helical" evidence="8">
    <location>
        <begin position="364"/>
        <end position="385"/>
    </location>
</feature>
<feature type="transmembrane region" description="Helical" evidence="8">
    <location>
        <begin position="324"/>
        <end position="343"/>
    </location>
</feature>
<accession>A0A4R5K7J4</accession>
<evidence type="ECO:0000256" key="6">
    <source>
        <dbReference type="ARBA" id="ARBA00022989"/>
    </source>
</evidence>
<comment type="subcellular location">
    <subcellularLocation>
        <location evidence="1">Cell inner membrane</location>
        <topology evidence="1">Multi-pass membrane protein</topology>
    </subcellularLocation>
    <subcellularLocation>
        <location evidence="8">Cell membrane</location>
        <topology evidence="8">Multi-pass membrane protein</topology>
    </subcellularLocation>
</comment>
<dbReference type="AlphaFoldDB" id="A0A4R5K7J4"/>
<feature type="domain" description="ABC transmembrane type-1" evidence="9">
    <location>
        <begin position="42"/>
        <end position="250"/>
    </location>
</feature>
<sequence>MVISITGAAVLMLPIFYVFISLFQRPNKNWQQIKQFLIKDYMLHSLSLVFFTVLLSVVIGVLLAWLVAAYDFPLKRLFRWALVLPLAIPPYIAAYTYANMLSYTGVVQKTLRTQFGVTLDQSYFDVMSLRGAVFIFTMFLFPYVYLITRSFLERQSASYIENARLLGKGGVAIFFRVVLPISRPAVIGGVTLVIFEVLSDYGVTSYFGIHTISTAIFQTWFGMYDVESAMRLAAWLMIGIIVVFIFERLLRRNRMFSSSTSKMRPIVPKRLQGPAAAAVLLLCVAVFSCSFVIPTLQIIVWAGMTYKEVLTPKFLELTLNTLKVALIATIIIMTLSVVVANVARVRRSGFSFIISKCATAGYSIPGAIIAIGVLAVCIHLDHLFAPVYQQMGLGKSPLIISLSLAMAVAGYVIRFMAVGYNAVEAGFEKIGSKYAEASRTLGHGVTGTFFKVDLPMIKGSIITGFILTFVEIIKELPITLLLRPFNFETLATRAYQYASDEQIIEASVPSLFIIAISLISVLIFHQLGKKLES</sequence>
<evidence type="ECO:0000256" key="5">
    <source>
        <dbReference type="ARBA" id="ARBA00022692"/>
    </source>
</evidence>
<evidence type="ECO:0000259" key="9">
    <source>
        <dbReference type="PROSITE" id="PS50928"/>
    </source>
</evidence>
<feature type="transmembrane region" description="Helical" evidence="8">
    <location>
        <begin position="80"/>
        <end position="98"/>
    </location>
</feature>
<evidence type="ECO:0000256" key="2">
    <source>
        <dbReference type="ARBA" id="ARBA00022448"/>
    </source>
</evidence>
<dbReference type="PANTHER" id="PTHR43357:SF3">
    <property type="entry name" value="FE(3+)-TRANSPORT SYSTEM PERMEASE PROTEIN FBPB 2"/>
    <property type="match status" value="1"/>
</dbReference>
<feature type="transmembrane region" description="Helical" evidence="8">
    <location>
        <begin position="397"/>
        <end position="423"/>
    </location>
</feature>
<dbReference type="Pfam" id="PF00528">
    <property type="entry name" value="BPD_transp_1"/>
    <property type="match status" value="2"/>
</dbReference>
<gene>
    <name evidence="10" type="ORF">E1757_34120</name>
</gene>
<dbReference type="PANTHER" id="PTHR43357">
    <property type="entry name" value="INNER MEMBRANE ABC TRANSPORTER PERMEASE PROTEIN YDCV"/>
    <property type="match status" value="1"/>
</dbReference>
<dbReference type="Proteomes" id="UP000295636">
    <property type="component" value="Unassembled WGS sequence"/>
</dbReference>
<name>A0A4R5K7J4_9BACL</name>
<evidence type="ECO:0000313" key="11">
    <source>
        <dbReference type="Proteomes" id="UP000295636"/>
    </source>
</evidence>
<proteinExistence type="inferred from homology"/>
<dbReference type="InterPro" id="IPR000515">
    <property type="entry name" value="MetI-like"/>
</dbReference>
<keyword evidence="2 8" id="KW-0813">Transport</keyword>
<keyword evidence="5 8" id="KW-0812">Transmembrane</keyword>
<organism evidence="10 11">
    <name type="scientific">Paenibacillus piri</name>
    <dbReference type="NCBI Taxonomy" id="2547395"/>
    <lineage>
        <taxon>Bacteria</taxon>
        <taxon>Bacillati</taxon>
        <taxon>Bacillota</taxon>
        <taxon>Bacilli</taxon>
        <taxon>Bacillales</taxon>
        <taxon>Paenibacillaceae</taxon>
        <taxon>Paenibacillus</taxon>
    </lineage>
</organism>
<dbReference type="PROSITE" id="PS50928">
    <property type="entry name" value="ABC_TM1"/>
    <property type="match status" value="2"/>
</dbReference>
<dbReference type="GO" id="GO:0005886">
    <property type="term" value="C:plasma membrane"/>
    <property type="evidence" value="ECO:0007669"/>
    <property type="project" value="UniProtKB-SubCell"/>
</dbReference>
<dbReference type="OrthoDB" id="9776648at2"/>